<evidence type="ECO:0000313" key="2">
    <source>
        <dbReference type="EMBL" id="KAK5081243.1"/>
    </source>
</evidence>
<keyword evidence="3" id="KW-1185">Reference proteome</keyword>
<dbReference type="EMBL" id="JAVRRJ010000010">
    <property type="protein sequence ID" value="KAK5081243.1"/>
    <property type="molecule type" value="Genomic_DNA"/>
</dbReference>
<feature type="region of interest" description="Disordered" evidence="1">
    <location>
        <begin position="1"/>
        <end position="74"/>
    </location>
</feature>
<evidence type="ECO:0000313" key="3">
    <source>
        <dbReference type="Proteomes" id="UP001309876"/>
    </source>
</evidence>
<name>A0AAN7Y3U3_9EURO</name>
<feature type="region of interest" description="Disordered" evidence="1">
    <location>
        <begin position="164"/>
        <end position="217"/>
    </location>
</feature>
<gene>
    <name evidence="2" type="ORF">LTR05_008037</name>
</gene>
<feature type="compositionally biased region" description="Low complexity" evidence="1">
    <location>
        <begin position="167"/>
        <end position="177"/>
    </location>
</feature>
<accession>A0AAN7Y3U3</accession>
<organism evidence="2 3">
    <name type="scientific">Lithohypha guttulata</name>
    <dbReference type="NCBI Taxonomy" id="1690604"/>
    <lineage>
        <taxon>Eukaryota</taxon>
        <taxon>Fungi</taxon>
        <taxon>Dikarya</taxon>
        <taxon>Ascomycota</taxon>
        <taxon>Pezizomycotina</taxon>
        <taxon>Eurotiomycetes</taxon>
        <taxon>Chaetothyriomycetidae</taxon>
        <taxon>Chaetothyriales</taxon>
        <taxon>Trichomeriaceae</taxon>
        <taxon>Lithohypha</taxon>
    </lineage>
</organism>
<feature type="compositionally biased region" description="Low complexity" evidence="1">
    <location>
        <begin position="191"/>
        <end position="204"/>
    </location>
</feature>
<evidence type="ECO:0000256" key="1">
    <source>
        <dbReference type="SAM" id="MobiDB-lite"/>
    </source>
</evidence>
<dbReference type="AlphaFoldDB" id="A0AAN7Y3U3"/>
<protein>
    <submittedName>
        <fullName evidence="2">Uncharacterized protein</fullName>
    </submittedName>
</protein>
<comment type="caution">
    <text evidence="2">The sequence shown here is derived from an EMBL/GenBank/DDBJ whole genome shotgun (WGS) entry which is preliminary data.</text>
</comment>
<feature type="compositionally biased region" description="Polar residues" evidence="1">
    <location>
        <begin position="1"/>
        <end position="11"/>
    </location>
</feature>
<feature type="compositionally biased region" description="Low complexity" evidence="1">
    <location>
        <begin position="51"/>
        <end position="69"/>
    </location>
</feature>
<reference evidence="2 3" key="1">
    <citation type="submission" date="2023-08" db="EMBL/GenBank/DDBJ databases">
        <title>Black Yeasts Isolated from many extreme environments.</title>
        <authorList>
            <person name="Coleine C."/>
            <person name="Stajich J.E."/>
            <person name="Selbmann L."/>
        </authorList>
    </citation>
    <scope>NUCLEOTIDE SEQUENCE [LARGE SCALE GENOMIC DNA]</scope>
    <source>
        <strain evidence="2 3">CCFEE 5910</strain>
    </source>
</reference>
<proteinExistence type="predicted"/>
<sequence>MSHNPSSTTSRPLKRPAHPSYTPGDSKAAPTRQDPGDSASEEELPPPPRPNNNVNDNNENNSSRNGNNNTHISKWNRNVTQPQQKIVTVQQPSAIAKTVAQHVPLAGCVSATGDIVQRSEYSYTTDLTRDGVQHVERWGYQVEGESGVSGAVQKWFRPNERLGTGLAQQQSQAQRQSEGAGRGRGQVLAHGQTQGQGRGQAQSQRQEEGQMKGQAQG</sequence>
<dbReference type="Proteomes" id="UP001309876">
    <property type="component" value="Unassembled WGS sequence"/>
</dbReference>